<reference evidence="2 3" key="1">
    <citation type="journal article" date="2014" name="Genome Announc.">
        <title>Complete genome sequence of Magnetospirillum gryphiswaldense MSR-1.</title>
        <authorList>
            <person name="Wang X."/>
            <person name="Wang Q."/>
            <person name="Zhang W."/>
            <person name="Wang Y."/>
            <person name="Li L."/>
            <person name="Wen T."/>
            <person name="Zhang T."/>
            <person name="Zhang Y."/>
            <person name="Xu J."/>
            <person name="Hu J."/>
            <person name="Li S."/>
            <person name="Liu L."/>
            <person name="Liu J."/>
            <person name="Jiang W."/>
            <person name="Tian J."/>
            <person name="Li Y."/>
            <person name="Schuler D."/>
            <person name="Wang L."/>
            <person name="Li J."/>
        </authorList>
    </citation>
    <scope>NUCLEOTIDE SEQUENCE [LARGE SCALE GENOMIC DNA]</scope>
    <source>
        <strain evidence="3">DSM 6361 / JCM 21280 / NBRC 15271 / MSR-1</strain>
    </source>
</reference>
<evidence type="ECO:0000313" key="3">
    <source>
        <dbReference type="Proteomes" id="UP000018922"/>
    </source>
</evidence>
<dbReference type="KEGG" id="mgy:MGMSRv2__2468"/>
<feature type="region of interest" description="Disordered" evidence="1">
    <location>
        <begin position="25"/>
        <end position="60"/>
    </location>
</feature>
<dbReference type="STRING" id="1430440.MGMSRv2__2468"/>
<keyword evidence="3" id="KW-1185">Reference proteome</keyword>
<evidence type="ECO:0000256" key="1">
    <source>
        <dbReference type="SAM" id="MobiDB-lite"/>
    </source>
</evidence>
<dbReference type="HOGENOM" id="CLU_1545779_0_0_5"/>
<dbReference type="EMBL" id="HG794546">
    <property type="protein sequence ID" value="CDK99683.1"/>
    <property type="molecule type" value="Genomic_DNA"/>
</dbReference>
<proteinExistence type="predicted"/>
<dbReference type="AlphaFoldDB" id="V6F5B2"/>
<feature type="compositionally biased region" description="Pro residues" evidence="1">
    <location>
        <begin position="102"/>
        <end position="115"/>
    </location>
</feature>
<feature type="compositionally biased region" description="Polar residues" evidence="1">
    <location>
        <begin position="35"/>
        <end position="48"/>
    </location>
</feature>
<sequence>MSLSSVTNGPRPQALQDALASQLEAKGVSAEKAQSIGSTLESVAQSTMAAGGGRTDPSTVRAALDQKLAADVESGTLTADEASQVGAALDAFEAKMAAGRPSGPPPAGAGGPPPAGGGGKVEETSEEDEDDSEKTALELLLESLKEASQGAGSGKTQDYMTQLVSQGLVDIKA</sequence>
<evidence type="ECO:0000313" key="2">
    <source>
        <dbReference type="EMBL" id="CDK99683.1"/>
    </source>
</evidence>
<feature type="region of interest" description="Disordered" evidence="1">
    <location>
        <begin position="96"/>
        <end position="136"/>
    </location>
</feature>
<gene>
    <name evidence="2" type="ordered locus">MGMSRv2__2468</name>
</gene>
<dbReference type="Proteomes" id="UP000018922">
    <property type="component" value="Chromosome I"/>
</dbReference>
<organism evidence="2 3">
    <name type="scientific">Magnetospirillum gryphiswaldense (strain DSM 6361 / JCM 21280 / NBRC 15271 / MSR-1)</name>
    <dbReference type="NCBI Taxonomy" id="431944"/>
    <lineage>
        <taxon>Bacteria</taxon>
        <taxon>Pseudomonadati</taxon>
        <taxon>Pseudomonadota</taxon>
        <taxon>Alphaproteobacteria</taxon>
        <taxon>Rhodospirillales</taxon>
        <taxon>Rhodospirillaceae</taxon>
        <taxon>Magnetospirillum</taxon>
    </lineage>
</organism>
<protein>
    <submittedName>
        <fullName evidence="2">Suppressor protein</fullName>
    </submittedName>
</protein>
<accession>V6F5B2</accession>
<name>V6F5B2_MAGGM</name>